<feature type="domain" description="BZIP" evidence="10">
    <location>
        <begin position="111"/>
        <end position="148"/>
    </location>
</feature>
<dbReference type="RefSeq" id="XP_014174642.1">
    <property type="nucleotide sequence ID" value="XM_014319167.1"/>
</dbReference>
<dbReference type="EMBL" id="GL629747">
    <property type="protein sequence ID" value="EFX05160.1"/>
    <property type="molecule type" value="Genomic_DNA"/>
</dbReference>
<feature type="region of interest" description="Disordered" evidence="9">
    <location>
        <begin position="537"/>
        <end position="561"/>
    </location>
</feature>
<proteinExistence type="inferred from homology"/>
<accession>F0XB04</accession>
<dbReference type="PANTHER" id="PTHR46714">
    <property type="entry name" value="TRANSCRIPTIONAL ACTIVATOR HAC1"/>
    <property type="match status" value="1"/>
</dbReference>
<evidence type="ECO:0000259" key="10">
    <source>
        <dbReference type="PROSITE" id="PS50217"/>
    </source>
</evidence>
<feature type="region of interest" description="Disordered" evidence="9">
    <location>
        <begin position="372"/>
        <end position="403"/>
    </location>
</feature>
<keyword evidence="3" id="KW-0805">Transcription regulation</keyword>
<evidence type="ECO:0000313" key="11">
    <source>
        <dbReference type="EMBL" id="EFX05160.1"/>
    </source>
</evidence>
<dbReference type="OrthoDB" id="674948at2759"/>
<dbReference type="Proteomes" id="UP000007796">
    <property type="component" value="Unassembled WGS sequence"/>
</dbReference>
<evidence type="ECO:0000256" key="9">
    <source>
        <dbReference type="SAM" id="MobiDB-lite"/>
    </source>
</evidence>
<organism evidence="12">
    <name type="scientific">Grosmannia clavigera (strain kw1407 / UAMH 11150)</name>
    <name type="common">Blue stain fungus</name>
    <name type="synonym">Graphiocladiella clavigera</name>
    <dbReference type="NCBI Taxonomy" id="655863"/>
    <lineage>
        <taxon>Eukaryota</taxon>
        <taxon>Fungi</taxon>
        <taxon>Dikarya</taxon>
        <taxon>Ascomycota</taxon>
        <taxon>Pezizomycotina</taxon>
        <taxon>Sordariomycetes</taxon>
        <taxon>Sordariomycetidae</taxon>
        <taxon>Ophiostomatales</taxon>
        <taxon>Ophiostomataceae</taxon>
        <taxon>Leptographium</taxon>
    </lineage>
</organism>
<evidence type="ECO:0000313" key="12">
    <source>
        <dbReference type="Proteomes" id="UP000007796"/>
    </source>
</evidence>
<evidence type="ECO:0000256" key="1">
    <source>
        <dbReference type="ARBA" id="ARBA00004123"/>
    </source>
</evidence>
<keyword evidence="8" id="KW-0175">Coiled coil</keyword>
<evidence type="ECO:0000256" key="4">
    <source>
        <dbReference type="ARBA" id="ARBA00023125"/>
    </source>
</evidence>
<evidence type="ECO:0000256" key="8">
    <source>
        <dbReference type="SAM" id="Coils"/>
    </source>
</evidence>
<sequence>MSVKLEASPAESFLSAPGEVYSSLFSQASASPSAPATPHSLDGADVSVIDEDEHREKSVSFDLDDAGVTKTEDSPVTEKKTKKRKSWGQVLPEPKTNLPPRKRAKTEDEKEQRRVERVLRNRRAAQSSRERKRLEVEALEERNKELEALLLNAQKENLMLYQRLTQAEGKSVVMTSSRSTPVTLSQELFSSQDGHASLLGGGFMSPQDANTIDPVSLSPPLNPVRDTTDNDGHGATEQQPVPLSLPQPIHQQQLLQDLAQPAADVAALASSLLGPSPDKTQRPAATLCPDLQCLSAEVSPGWTMPQPLTLAHTALLCQLMLTSLSTMTLLAFRHPLTLIALSLKQGFSIPPTRAVLNSIIWLTTRPYRHSSAQASTSTTSSMRTGRSSHPATTSSSAAAALSRPSRLSSTLRLKVLRKILTSNPMLARPLVDATMRVLRLVCSEKPLDVVRVGGEAGAAGMRLAQLSADGAADGAWPWPGGRATLPSKEALITLLWTLRVYEKRGVRTSLGASTTTTTTIGQVKECWSKQPLTKGLPGWKRRRDVRGESRALGGDKHRRLN</sequence>
<feature type="compositionally biased region" description="Basic and acidic residues" evidence="9">
    <location>
        <begin position="545"/>
        <end position="555"/>
    </location>
</feature>
<comment type="subcellular location">
    <subcellularLocation>
        <location evidence="1">Nucleus</location>
    </subcellularLocation>
</comment>
<keyword evidence="6" id="KW-0834">Unfolded protein response</keyword>
<dbReference type="STRING" id="655863.F0XB04"/>
<evidence type="ECO:0000256" key="6">
    <source>
        <dbReference type="ARBA" id="ARBA00023230"/>
    </source>
</evidence>
<dbReference type="GO" id="GO:0000981">
    <property type="term" value="F:DNA-binding transcription factor activity, RNA polymerase II-specific"/>
    <property type="evidence" value="ECO:0007669"/>
    <property type="project" value="InterPro"/>
</dbReference>
<dbReference type="InParanoid" id="F0XB04"/>
<keyword evidence="12" id="KW-1185">Reference proteome</keyword>
<dbReference type="InterPro" id="IPR046347">
    <property type="entry name" value="bZIP_sf"/>
</dbReference>
<dbReference type="PROSITE" id="PS50217">
    <property type="entry name" value="BZIP"/>
    <property type="match status" value="1"/>
</dbReference>
<dbReference type="GO" id="GO:0006986">
    <property type="term" value="P:response to unfolded protein"/>
    <property type="evidence" value="ECO:0007669"/>
    <property type="project" value="UniProtKB-KW"/>
</dbReference>
<dbReference type="GO" id="GO:0005634">
    <property type="term" value="C:nucleus"/>
    <property type="evidence" value="ECO:0007669"/>
    <property type="project" value="UniProtKB-SubCell"/>
</dbReference>
<keyword evidence="4" id="KW-0238">DNA-binding</keyword>
<feature type="compositionally biased region" description="Basic and acidic residues" evidence="9">
    <location>
        <begin position="70"/>
        <end position="79"/>
    </location>
</feature>
<feature type="coiled-coil region" evidence="8">
    <location>
        <begin position="122"/>
        <end position="163"/>
    </location>
</feature>
<dbReference type="eggNOG" id="ENOG502S526">
    <property type="taxonomic scope" value="Eukaryota"/>
</dbReference>
<feature type="region of interest" description="Disordered" evidence="9">
    <location>
        <begin position="26"/>
        <end position="116"/>
    </location>
</feature>
<name>F0XB04_GROCL</name>
<dbReference type="HOGENOM" id="CLU_025882_0_0_1"/>
<dbReference type="GO" id="GO:0045944">
    <property type="term" value="P:positive regulation of transcription by RNA polymerase II"/>
    <property type="evidence" value="ECO:0007669"/>
    <property type="project" value="InterPro"/>
</dbReference>
<feature type="compositionally biased region" description="Basic and acidic residues" evidence="9">
    <location>
        <begin position="105"/>
        <end position="116"/>
    </location>
</feature>
<evidence type="ECO:0000256" key="3">
    <source>
        <dbReference type="ARBA" id="ARBA00023015"/>
    </source>
</evidence>
<feature type="region of interest" description="Disordered" evidence="9">
    <location>
        <begin position="213"/>
        <end position="241"/>
    </location>
</feature>
<dbReference type="SUPFAM" id="SSF57959">
    <property type="entry name" value="Leucine zipper domain"/>
    <property type="match status" value="1"/>
</dbReference>
<dbReference type="InterPro" id="IPR004827">
    <property type="entry name" value="bZIP"/>
</dbReference>
<dbReference type="GO" id="GO:0003677">
    <property type="term" value="F:DNA binding"/>
    <property type="evidence" value="ECO:0007669"/>
    <property type="project" value="UniProtKB-KW"/>
</dbReference>
<evidence type="ECO:0000256" key="7">
    <source>
        <dbReference type="ARBA" id="ARBA00023242"/>
    </source>
</evidence>
<evidence type="ECO:0000256" key="2">
    <source>
        <dbReference type="ARBA" id="ARBA00007163"/>
    </source>
</evidence>
<dbReference type="AlphaFoldDB" id="F0XB04"/>
<protein>
    <submittedName>
        <fullName evidence="11">Bzip transcription factor</fullName>
    </submittedName>
</protein>
<comment type="similarity">
    <text evidence="2">Belongs to the bZIP family.</text>
</comment>
<dbReference type="InterPro" id="IPR044280">
    <property type="entry name" value="Hac1/HY5"/>
</dbReference>
<dbReference type="PANTHER" id="PTHR46714:SF6">
    <property type="entry name" value="TRANSCRIPTIONAL ACTIVATOR HAC1"/>
    <property type="match status" value="1"/>
</dbReference>
<gene>
    <name evidence="11" type="ORF">CMQ_1796</name>
</gene>
<dbReference type="GeneID" id="25974713"/>
<reference evidence="11 12" key="1">
    <citation type="journal article" date="2011" name="Proc. Natl. Acad. Sci. U.S.A.">
        <title>Genome and transcriptome analyses of the mountain pine beetle-fungal symbiont Grosmannia clavigera, a lodgepole pine pathogen.</title>
        <authorList>
            <person name="DiGuistini S."/>
            <person name="Wang Y."/>
            <person name="Liao N.Y."/>
            <person name="Taylor G."/>
            <person name="Tanguay P."/>
            <person name="Feau N."/>
            <person name="Henrissat B."/>
            <person name="Chan S.K."/>
            <person name="Hesse-Orce U."/>
            <person name="Alamouti S.M."/>
            <person name="Tsui C.K.M."/>
            <person name="Docking R.T."/>
            <person name="Levasseur A."/>
            <person name="Haridas S."/>
            <person name="Robertson G."/>
            <person name="Birol I."/>
            <person name="Holt R.A."/>
            <person name="Marra M.A."/>
            <person name="Hamelin R.C."/>
            <person name="Hirst M."/>
            <person name="Jones S.J.M."/>
            <person name="Bohlmann J."/>
            <person name="Breuil C."/>
        </authorList>
    </citation>
    <scope>NUCLEOTIDE SEQUENCE [LARGE SCALE GENOMIC DNA]</scope>
    <source>
        <strain evidence="12">kw1407 / UAMH 11150</strain>
    </source>
</reference>
<feature type="compositionally biased region" description="Low complexity" evidence="9">
    <location>
        <begin position="26"/>
        <end position="40"/>
    </location>
</feature>
<keyword evidence="7" id="KW-0539">Nucleus</keyword>
<keyword evidence="5" id="KW-0804">Transcription</keyword>
<evidence type="ECO:0000256" key="5">
    <source>
        <dbReference type="ARBA" id="ARBA00023163"/>
    </source>
</evidence>